<sequence length="85" mass="9645">MLFGLFTVLSSVWLVVLYNKGVNLDHELSSMKSEFSDIQAQNLAIKSKIFDLINSPDPSSIGDLVQEKNPEYVEVRQTWSFASDY</sequence>
<accession>A0A1G2GR43</accession>
<dbReference type="STRING" id="1802126.A3B25_00300"/>
<evidence type="ECO:0000313" key="2">
    <source>
        <dbReference type="Proteomes" id="UP000179106"/>
    </source>
</evidence>
<gene>
    <name evidence="1" type="ORF">A3B25_00300</name>
</gene>
<name>A0A1G2GR43_9BACT</name>
<reference evidence="1 2" key="1">
    <citation type="journal article" date="2016" name="Nat. Commun.">
        <title>Thousands of microbial genomes shed light on interconnected biogeochemical processes in an aquifer system.</title>
        <authorList>
            <person name="Anantharaman K."/>
            <person name="Brown C.T."/>
            <person name="Hug L.A."/>
            <person name="Sharon I."/>
            <person name="Castelle C.J."/>
            <person name="Probst A.J."/>
            <person name="Thomas B.C."/>
            <person name="Singh A."/>
            <person name="Wilkins M.J."/>
            <person name="Karaoz U."/>
            <person name="Brodie E.L."/>
            <person name="Williams K.H."/>
            <person name="Hubbard S.S."/>
            <person name="Banfield J.F."/>
        </authorList>
    </citation>
    <scope>NUCLEOTIDE SEQUENCE [LARGE SCALE GENOMIC DNA]</scope>
</reference>
<dbReference type="Proteomes" id="UP000179106">
    <property type="component" value="Unassembled WGS sequence"/>
</dbReference>
<proteinExistence type="predicted"/>
<evidence type="ECO:0000313" key="1">
    <source>
        <dbReference type="EMBL" id="OGZ52624.1"/>
    </source>
</evidence>
<dbReference type="EMBL" id="MHNW01000042">
    <property type="protein sequence ID" value="OGZ52624.1"/>
    <property type="molecule type" value="Genomic_DNA"/>
</dbReference>
<protein>
    <submittedName>
        <fullName evidence="1">Uncharacterized protein</fullName>
    </submittedName>
</protein>
<comment type="caution">
    <text evidence="1">The sequence shown here is derived from an EMBL/GenBank/DDBJ whole genome shotgun (WGS) entry which is preliminary data.</text>
</comment>
<dbReference type="AlphaFoldDB" id="A0A1G2GR43"/>
<organism evidence="1 2">
    <name type="scientific">Candidatus Ryanbacteria bacterium RIFCSPLOWO2_01_FULL_48_26</name>
    <dbReference type="NCBI Taxonomy" id="1802126"/>
    <lineage>
        <taxon>Bacteria</taxon>
        <taxon>Candidatus Ryaniibacteriota</taxon>
    </lineage>
</organism>